<dbReference type="Pfam" id="PF04464">
    <property type="entry name" value="Glyphos_transf"/>
    <property type="match status" value="1"/>
</dbReference>
<organism evidence="7 8">
    <name type="scientific">Faecalicoccus acidiformans</name>
    <dbReference type="NCBI Taxonomy" id="915173"/>
    <lineage>
        <taxon>Bacteria</taxon>
        <taxon>Bacillati</taxon>
        <taxon>Bacillota</taxon>
        <taxon>Erysipelotrichia</taxon>
        <taxon>Erysipelotrichales</taxon>
        <taxon>Erysipelotrichaceae</taxon>
        <taxon>Faecalicoccus</taxon>
    </lineage>
</organism>
<evidence type="ECO:0000256" key="3">
    <source>
        <dbReference type="ARBA" id="ARBA00022475"/>
    </source>
</evidence>
<dbReference type="InterPro" id="IPR043148">
    <property type="entry name" value="TagF_C"/>
</dbReference>
<accession>A0A7W8CZD6</accession>
<sequence>MQLEKWILKIVLGILDILTFWLRPQPKRITFISMTMDHLSADLALIDQALKKEAKYQIHYDLMQIQKTLWGDFLYFLNLCRQMIEIKKSQLVILNDNNYIVSNYKPKGTKVLQVWHACGAIKKFGNQIERSYEIKGYDAVLCSSEYWKKIYAEAFEVLPSQVHVTGMPRIDELMNKQKQEKQKDAFLRKHPTCQNKKCILYAPTFRGNIVKGFQVASFDISSVLDSLGEDYVILYKFHPLLPSVSVDHPRAVDCQKEDLYTLMTLSDVLISDYSSVILDYSLLRKPMIAYIDDLEEYENTVGLNIDYQKEFPGAICCREKELIQALKDLKMDSEQNVFQEKYMTYADTHNTQRVVSLIEQLMQAAH</sequence>
<name>A0A7W8CZD6_9FIRM</name>
<reference evidence="7 8" key="1">
    <citation type="submission" date="2020-08" db="EMBL/GenBank/DDBJ databases">
        <title>Genomic Encyclopedia of Type Strains, Phase IV (KMG-IV): sequencing the most valuable type-strain genomes for metagenomic binning, comparative biology and taxonomic classification.</title>
        <authorList>
            <person name="Goeker M."/>
        </authorList>
    </citation>
    <scope>NUCLEOTIDE SEQUENCE [LARGE SCALE GENOMIC DNA]</scope>
    <source>
        <strain evidence="7 8">DSM 26963</strain>
    </source>
</reference>
<comment type="subcellular location">
    <subcellularLocation>
        <location evidence="1">Cell membrane</location>
        <topology evidence="1">Peripheral membrane protein</topology>
    </subcellularLocation>
</comment>
<dbReference type="InterPro" id="IPR051612">
    <property type="entry name" value="Teichoic_Acid_Biosynth"/>
</dbReference>
<dbReference type="InterPro" id="IPR043149">
    <property type="entry name" value="TagF_N"/>
</dbReference>
<protein>
    <submittedName>
        <fullName evidence="7">CDP-ribitol ribitolphosphotransferase</fullName>
        <ecNumber evidence="7">2.7.8.14</ecNumber>
    </submittedName>
</protein>
<dbReference type="Gene3D" id="3.40.50.12580">
    <property type="match status" value="1"/>
</dbReference>
<dbReference type="GO" id="GO:0047355">
    <property type="term" value="F:CDP-glycerol glycerophosphotransferase activity"/>
    <property type="evidence" value="ECO:0007669"/>
    <property type="project" value="InterPro"/>
</dbReference>
<dbReference type="EMBL" id="JACHHD010000003">
    <property type="protein sequence ID" value="MBB5184393.1"/>
    <property type="molecule type" value="Genomic_DNA"/>
</dbReference>
<dbReference type="EC" id="2.7.8.14" evidence="7"/>
<dbReference type="GO" id="GO:0005886">
    <property type="term" value="C:plasma membrane"/>
    <property type="evidence" value="ECO:0007669"/>
    <property type="project" value="UniProtKB-SubCell"/>
</dbReference>
<evidence type="ECO:0000256" key="1">
    <source>
        <dbReference type="ARBA" id="ARBA00004202"/>
    </source>
</evidence>
<dbReference type="PANTHER" id="PTHR37316:SF1">
    <property type="entry name" value="TEICHOIC ACID GLYCEROL-PHOSPHATE PRIMASE"/>
    <property type="match status" value="1"/>
</dbReference>
<evidence type="ECO:0000313" key="8">
    <source>
        <dbReference type="Proteomes" id="UP000521313"/>
    </source>
</evidence>
<evidence type="ECO:0000256" key="6">
    <source>
        <dbReference type="ARBA" id="ARBA00023136"/>
    </source>
</evidence>
<dbReference type="RefSeq" id="WP_183374326.1">
    <property type="nucleotide sequence ID" value="NZ_JACHHD010000003.1"/>
</dbReference>
<dbReference type="Proteomes" id="UP000521313">
    <property type="component" value="Unassembled WGS sequence"/>
</dbReference>
<comment type="caution">
    <text evidence="7">The sequence shown here is derived from an EMBL/GenBank/DDBJ whole genome shotgun (WGS) entry which is preliminary data.</text>
</comment>
<gene>
    <name evidence="7" type="ORF">HNQ43_000431</name>
</gene>
<proteinExistence type="inferred from homology"/>
<dbReference type="AlphaFoldDB" id="A0A7W8CZD6"/>
<dbReference type="Gene3D" id="3.40.50.11820">
    <property type="match status" value="1"/>
</dbReference>
<dbReference type="PANTHER" id="PTHR37316">
    <property type="entry name" value="TEICHOIC ACID GLYCEROL-PHOSPHATE PRIMASE"/>
    <property type="match status" value="1"/>
</dbReference>
<keyword evidence="3" id="KW-1003">Cell membrane</keyword>
<dbReference type="GO" id="GO:0047356">
    <property type="term" value="F:CDP-ribitol ribitolphosphotransferase activity"/>
    <property type="evidence" value="ECO:0007669"/>
    <property type="project" value="UniProtKB-EC"/>
</dbReference>
<keyword evidence="6" id="KW-0472">Membrane</keyword>
<dbReference type="InterPro" id="IPR007554">
    <property type="entry name" value="Glycerophosphate_synth"/>
</dbReference>
<dbReference type="GO" id="GO:0019350">
    <property type="term" value="P:teichoic acid biosynthetic process"/>
    <property type="evidence" value="ECO:0007669"/>
    <property type="project" value="UniProtKB-KW"/>
</dbReference>
<keyword evidence="5" id="KW-0777">Teichoic acid biosynthesis</keyword>
<evidence type="ECO:0000313" key="7">
    <source>
        <dbReference type="EMBL" id="MBB5184393.1"/>
    </source>
</evidence>
<evidence type="ECO:0000256" key="5">
    <source>
        <dbReference type="ARBA" id="ARBA00022944"/>
    </source>
</evidence>
<evidence type="ECO:0000256" key="4">
    <source>
        <dbReference type="ARBA" id="ARBA00022679"/>
    </source>
</evidence>
<comment type="similarity">
    <text evidence="2">Belongs to the CDP-glycerol glycerophosphotransferase family.</text>
</comment>
<dbReference type="SUPFAM" id="SSF53756">
    <property type="entry name" value="UDP-Glycosyltransferase/glycogen phosphorylase"/>
    <property type="match status" value="1"/>
</dbReference>
<evidence type="ECO:0000256" key="2">
    <source>
        <dbReference type="ARBA" id="ARBA00010488"/>
    </source>
</evidence>
<keyword evidence="4 7" id="KW-0808">Transferase</keyword>